<dbReference type="EMBL" id="LSRX01003141">
    <property type="protein sequence ID" value="OLP74843.1"/>
    <property type="molecule type" value="Genomic_DNA"/>
</dbReference>
<feature type="non-terminal residue" evidence="3">
    <location>
        <position position="1"/>
    </location>
</feature>
<dbReference type="SUPFAM" id="SSF56672">
    <property type="entry name" value="DNA/RNA polymerases"/>
    <property type="match status" value="1"/>
</dbReference>
<evidence type="ECO:0000259" key="2">
    <source>
        <dbReference type="Pfam" id="PF00078"/>
    </source>
</evidence>
<dbReference type="OrthoDB" id="424987at2759"/>
<protein>
    <submittedName>
        <fullName evidence="3">Retrovirus-related Pol polyprotein from transposon opus</fullName>
    </submittedName>
</protein>
<keyword evidence="4" id="KW-1185">Reference proteome</keyword>
<evidence type="ECO:0000256" key="1">
    <source>
        <dbReference type="SAM" id="MobiDB-lite"/>
    </source>
</evidence>
<dbReference type="Gene3D" id="3.30.70.270">
    <property type="match status" value="1"/>
</dbReference>
<feature type="region of interest" description="Disordered" evidence="1">
    <location>
        <begin position="345"/>
        <end position="366"/>
    </location>
</feature>
<dbReference type="Pfam" id="PF00078">
    <property type="entry name" value="RVT_1"/>
    <property type="match status" value="1"/>
</dbReference>
<dbReference type="InterPro" id="IPR043502">
    <property type="entry name" value="DNA/RNA_pol_sf"/>
</dbReference>
<accession>A0A1Q9BVV1</accession>
<gene>
    <name evidence="3" type="primary">pol</name>
    <name evidence="3" type="ORF">AK812_SmicGene45509</name>
</gene>
<dbReference type="AlphaFoldDB" id="A0A1Q9BVV1"/>
<feature type="compositionally biased region" description="Pro residues" evidence="1">
    <location>
        <begin position="357"/>
        <end position="366"/>
    </location>
</feature>
<dbReference type="PANTHER" id="PTHR33064">
    <property type="entry name" value="POL PROTEIN"/>
    <property type="match status" value="1"/>
</dbReference>
<dbReference type="InterPro" id="IPR051320">
    <property type="entry name" value="Viral_Replic_Matur_Polypro"/>
</dbReference>
<sequence>VDQARAQVGVHRYLPEVSGVRIKWALAYLKEDGSMTTSEGSRPSIETVSVKEVITKVDLNRDGVLAASSARKLDKAGYLLQERTAFGCSERERLRRLGPRGCSLSRPCVGGRAFSPCLRRAAFGKNVGETHLPKECLDILEVSWGEPVLSRAARLKGYSVGPAIVHGGKAYSVQWDLIEGTHVAAVVGALDLLKPRLLVVTLLGKGVPHCLYQFVVDRAVQRREYLAVCFTSEDGEWKPWAFEGWRRCFGTLSEPTFPWGFVRADNCQFVGAVGRSSPLAEKSCFWLSDFSLSAAGLRCGKPDALGNVPHDHGKSKVTSYNLQGAAVRAALPNIGLRGSSHSIPEGVRSLPAAAGPAPAPPQPVPEMPLPDVKSGKDISPAERAKLDKEVEAYAQVYALAGEKVSEDPRRTEAYKDLVWEGLKIEPGPTRPGLTAADIAAIKEVVRRKAAGFWAEGTTRTTVGKFAHDCIPTGPPVSSQPHALKGEAAQWVDDRLEEEVQRGQLVRGSAPFPTKEMPNHKRARKRRLVVDYRRVNARVKRSTYYCRRSTDVLAAAVGSVWYTFVDAVSGFNQIRNTKRAREVLAIVARSGKYLPVGLTFGPVNGPDDFNFVVDRAYAPGKGRRLRYTKEWIAYVDDLTVRTGRVVDGKFYTDSVADQAVRDACAKGSSQVTPQSPESAMEALGFKPKPPAHDMRSAALCVGVEGVEYDAGAASSGGAQQEPDPPGQPIFFDKAQYYRWGTWVCYFSGAVNPPEADDCFYQPVGGPHTGARCGGKRVTGAWCPDDNIMPWSAPVEWRNSWEATRLQEYEDVITPDLCAADDHVADQHVAAGSIDRAC</sequence>
<name>A0A1Q9BVV1_SYMMI</name>
<organism evidence="3 4">
    <name type="scientific">Symbiodinium microadriaticum</name>
    <name type="common">Dinoflagellate</name>
    <name type="synonym">Zooxanthella microadriatica</name>
    <dbReference type="NCBI Taxonomy" id="2951"/>
    <lineage>
        <taxon>Eukaryota</taxon>
        <taxon>Sar</taxon>
        <taxon>Alveolata</taxon>
        <taxon>Dinophyceae</taxon>
        <taxon>Suessiales</taxon>
        <taxon>Symbiodiniaceae</taxon>
        <taxon>Symbiodinium</taxon>
    </lineage>
</organism>
<proteinExistence type="predicted"/>
<dbReference type="Gene3D" id="3.10.10.10">
    <property type="entry name" value="HIV Type 1 Reverse Transcriptase, subunit A, domain 1"/>
    <property type="match status" value="1"/>
</dbReference>
<dbReference type="PANTHER" id="PTHR33064:SF37">
    <property type="entry name" value="RIBONUCLEASE H"/>
    <property type="match status" value="1"/>
</dbReference>
<comment type="caution">
    <text evidence="3">The sequence shown here is derived from an EMBL/GenBank/DDBJ whole genome shotgun (WGS) entry which is preliminary data.</text>
</comment>
<dbReference type="Proteomes" id="UP000186817">
    <property type="component" value="Unassembled WGS sequence"/>
</dbReference>
<evidence type="ECO:0000313" key="4">
    <source>
        <dbReference type="Proteomes" id="UP000186817"/>
    </source>
</evidence>
<dbReference type="InterPro" id="IPR000477">
    <property type="entry name" value="RT_dom"/>
</dbReference>
<dbReference type="InterPro" id="IPR043128">
    <property type="entry name" value="Rev_trsase/Diguanyl_cyclase"/>
</dbReference>
<reference evidence="3 4" key="1">
    <citation type="submission" date="2016-02" db="EMBL/GenBank/DDBJ databases">
        <title>Genome analysis of coral dinoflagellate symbionts highlights evolutionary adaptations to a symbiotic lifestyle.</title>
        <authorList>
            <person name="Aranda M."/>
            <person name="Li Y."/>
            <person name="Liew Y.J."/>
            <person name="Baumgarten S."/>
            <person name="Simakov O."/>
            <person name="Wilson M."/>
            <person name="Piel J."/>
            <person name="Ashoor H."/>
            <person name="Bougouffa S."/>
            <person name="Bajic V.B."/>
            <person name="Ryu T."/>
            <person name="Ravasi T."/>
            <person name="Bayer T."/>
            <person name="Micklem G."/>
            <person name="Kim H."/>
            <person name="Bhak J."/>
            <person name="Lajeunesse T.C."/>
            <person name="Voolstra C.R."/>
        </authorList>
    </citation>
    <scope>NUCLEOTIDE SEQUENCE [LARGE SCALE GENOMIC DNA]</scope>
    <source>
        <strain evidence="3 4">CCMP2467</strain>
    </source>
</reference>
<feature type="domain" description="Reverse transcriptase" evidence="2">
    <location>
        <begin position="520"/>
        <end position="639"/>
    </location>
</feature>
<evidence type="ECO:0000313" key="3">
    <source>
        <dbReference type="EMBL" id="OLP74843.1"/>
    </source>
</evidence>